<feature type="transmembrane region" description="Helical" evidence="1">
    <location>
        <begin position="102"/>
        <end position="123"/>
    </location>
</feature>
<dbReference type="RefSeq" id="WP_205295431.1">
    <property type="nucleotide sequence ID" value="NZ_CP070369.1"/>
</dbReference>
<proteinExistence type="predicted"/>
<name>A0ABX7JJR1_9RHOB</name>
<gene>
    <name evidence="2" type="ORF">JWJ88_11195</name>
</gene>
<feature type="transmembrane region" description="Helical" evidence="1">
    <location>
        <begin position="282"/>
        <end position="305"/>
    </location>
</feature>
<accession>A0ABX7JJR1</accession>
<feature type="transmembrane region" description="Helical" evidence="1">
    <location>
        <begin position="78"/>
        <end position="96"/>
    </location>
</feature>
<dbReference type="InterPro" id="IPR010266">
    <property type="entry name" value="NnrS"/>
</dbReference>
<dbReference type="Proteomes" id="UP000663629">
    <property type="component" value="Plasmid p1"/>
</dbReference>
<reference evidence="2 3" key="1">
    <citation type="submission" date="2021-02" db="EMBL/GenBank/DDBJ databases">
        <title>Paracoccus methylovroum sp.nov., a new methanol and methylamine utilizing methylotrophic denitrifer.</title>
        <authorList>
            <person name="Timsy T."/>
            <person name="Behrendt U."/>
            <person name="Ulrich A."/>
            <person name="Spanner T."/>
            <person name="Foesel B.U."/>
            <person name="Horn M.A."/>
            <person name="Kolb S."/>
        </authorList>
    </citation>
    <scope>NUCLEOTIDE SEQUENCE [LARGE SCALE GENOMIC DNA]</scope>
    <source>
        <strain evidence="2 3">H4-D09</strain>
        <plasmid evidence="2 3">p1</plasmid>
    </source>
</reference>
<protein>
    <submittedName>
        <fullName evidence="2">NnrS family protein</fullName>
    </submittedName>
</protein>
<feature type="transmembrane region" description="Helical" evidence="1">
    <location>
        <begin position="348"/>
        <end position="368"/>
    </location>
</feature>
<keyword evidence="2" id="KW-0614">Plasmid</keyword>
<sequence>MPRHLAHALWLAPYRPFFLLAGLWAVLMPAVWLLPAGLGPDPLCWHQHELLFGMGGAAVGGYLLTALPAWTGRPVAPTITRIMVALWFAGRVTFTLGPPPPLGPLVGAAYFLALGGWLSWHVAKARVWRKMPLALAPLSLGCLEVFAAGDFEHDAQRMAPLFFALLISLVGGRAIAAFTHRWSARSPSPFPVADPRWLSVGGLMALLMAVVALVCGFSGLSGVLFIMAGMMQLARMLAWRSWRSHRYPALLLLHLAWLWLPIGLILAGMAQLPPFGLDMATALHAITMGAMGTMMLAIMGRAAMIRAAGRLLVSRRLAVAFCLVYLSALIRMLMGWADAENLDAILRLAALLWMGGWAVFLLDFGWSLKSPVPRPVLSASSRAGS</sequence>
<keyword evidence="3" id="KW-1185">Reference proteome</keyword>
<feature type="transmembrane region" description="Helical" evidence="1">
    <location>
        <begin position="203"/>
        <end position="228"/>
    </location>
</feature>
<dbReference type="EMBL" id="CP070369">
    <property type="protein sequence ID" value="QRZ14453.1"/>
    <property type="molecule type" value="Genomic_DNA"/>
</dbReference>
<keyword evidence="1" id="KW-1133">Transmembrane helix</keyword>
<feature type="transmembrane region" description="Helical" evidence="1">
    <location>
        <begin position="317"/>
        <end position="336"/>
    </location>
</feature>
<dbReference type="Pfam" id="PF05940">
    <property type="entry name" value="NnrS"/>
    <property type="match status" value="1"/>
</dbReference>
<feature type="transmembrane region" description="Helical" evidence="1">
    <location>
        <begin position="161"/>
        <end position="183"/>
    </location>
</feature>
<keyword evidence="1" id="KW-0812">Transmembrane</keyword>
<keyword evidence="1" id="KW-0472">Membrane</keyword>
<feature type="transmembrane region" description="Helical" evidence="1">
    <location>
        <begin position="249"/>
        <end position="270"/>
    </location>
</feature>
<feature type="transmembrane region" description="Helical" evidence="1">
    <location>
        <begin position="17"/>
        <end position="38"/>
    </location>
</feature>
<organism evidence="2 3">
    <name type="scientific">Paracoccus methylovorus</name>
    <dbReference type="NCBI Taxonomy" id="2812658"/>
    <lineage>
        <taxon>Bacteria</taxon>
        <taxon>Pseudomonadati</taxon>
        <taxon>Pseudomonadota</taxon>
        <taxon>Alphaproteobacteria</taxon>
        <taxon>Rhodobacterales</taxon>
        <taxon>Paracoccaceae</taxon>
        <taxon>Paracoccus</taxon>
    </lineage>
</organism>
<evidence type="ECO:0000256" key="1">
    <source>
        <dbReference type="SAM" id="Phobius"/>
    </source>
</evidence>
<evidence type="ECO:0000313" key="2">
    <source>
        <dbReference type="EMBL" id="QRZ14453.1"/>
    </source>
</evidence>
<geneLocation type="plasmid" evidence="2 3">
    <name>p1</name>
</geneLocation>
<feature type="transmembrane region" description="Helical" evidence="1">
    <location>
        <begin position="50"/>
        <end position="71"/>
    </location>
</feature>
<evidence type="ECO:0000313" key="3">
    <source>
        <dbReference type="Proteomes" id="UP000663629"/>
    </source>
</evidence>